<name>A0A8D8ZAM6_9HEMI</name>
<dbReference type="AlphaFoldDB" id="A0A8D8ZAM6"/>
<evidence type="ECO:0000313" key="1">
    <source>
        <dbReference type="EMBL" id="CAG6744258.1"/>
    </source>
</evidence>
<sequence length="102" mass="11811">MHGHIICSILNTGCIILKTNVNNNAVIILNKNTTKKMNFSYIFYIQHYDVPTLFNNRTDIICTIQSIHIVWHLIKCMNVVLVHECCSFQIHTTEIISEFAFV</sequence>
<organism evidence="1">
    <name type="scientific">Cacopsylla melanoneura</name>
    <dbReference type="NCBI Taxonomy" id="428564"/>
    <lineage>
        <taxon>Eukaryota</taxon>
        <taxon>Metazoa</taxon>
        <taxon>Ecdysozoa</taxon>
        <taxon>Arthropoda</taxon>
        <taxon>Hexapoda</taxon>
        <taxon>Insecta</taxon>
        <taxon>Pterygota</taxon>
        <taxon>Neoptera</taxon>
        <taxon>Paraneoptera</taxon>
        <taxon>Hemiptera</taxon>
        <taxon>Sternorrhyncha</taxon>
        <taxon>Psylloidea</taxon>
        <taxon>Psyllidae</taxon>
        <taxon>Psyllinae</taxon>
        <taxon>Cacopsylla</taxon>
    </lineage>
</organism>
<proteinExistence type="predicted"/>
<dbReference type="EMBL" id="HBUF01462832">
    <property type="protein sequence ID" value="CAG6744258.1"/>
    <property type="molecule type" value="Transcribed_RNA"/>
</dbReference>
<accession>A0A8D8ZAM6</accession>
<reference evidence="1" key="1">
    <citation type="submission" date="2021-05" db="EMBL/GenBank/DDBJ databases">
        <authorList>
            <person name="Alioto T."/>
            <person name="Alioto T."/>
            <person name="Gomez Garrido J."/>
        </authorList>
    </citation>
    <scope>NUCLEOTIDE SEQUENCE</scope>
</reference>
<protein>
    <submittedName>
        <fullName evidence="1">Uncharacterized protein</fullName>
    </submittedName>
</protein>